<name>A0A480ACL7_9CYAN</name>
<sequence length="42" mass="4921">MELQTCIHTHTPGEYLEVRGKSTLYCCSFYHFINSIKKIIQS</sequence>
<dbReference type="EMBL" id="BJCF01000028">
    <property type="protein sequence ID" value="GCL42875.1"/>
    <property type="molecule type" value="Genomic_DNA"/>
</dbReference>
<proteinExistence type="predicted"/>
<evidence type="ECO:0000313" key="2">
    <source>
        <dbReference type="Proteomes" id="UP000299367"/>
    </source>
</evidence>
<gene>
    <name evidence="1" type="ORF">NIES80_25830</name>
</gene>
<accession>A0A480ACL7</accession>
<evidence type="ECO:0000313" key="1">
    <source>
        <dbReference type="EMBL" id="GCL42875.1"/>
    </source>
</evidence>
<dbReference type="AlphaFoldDB" id="A0A480ACL7"/>
<comment type="caution">
    <text evidence="1">The sequence shown here is derived from an EMBL/GenBank/DDBJ whole genome shotgun (WGS) entry which is preliminary data.</text>
</comment>
<reference evidence="2" key="1">
    <citation type="submission" date="2019-02" db="EMBL/GenBank/DDBJ databases">
        <title>Draft genome sequence of Dolichospermum planctonicum NIES-80.</title>
        <authorList>
            <person name="Yamaguchi H."/>
            <person name="Suzuki S."/>
            <person name="Kawachi M."/>
        </authorList>
    </citation>
    <scope>NUCLEOTIDE SEQUENCE [LARGE SCALE GENOMIC DNA]</scope>
    <source>
        <strain evidence="2">NIES-80</strain>
    </source>
</reference>
<dbReference type="Proteomes" id="UP000299367">
    <property type="component" value="Unassembled WGS sequence"/>
</dbReference>
<organism evidence="1 2">
    <name type="scientific">Dolichospermum planctonicum</name>
    <dbReference type="NCBI Taxonomy" id="136072"/>
    <lineage>
        <taxon>Bacteria</taxon>
        <taxon>Bacillati</taxon>
        <taxon>Cyanobacteriota</taxon>
        <taxon>Cyanophyceae</taxon>
        <taxon>Nostocales</taxon>
        <taxon>Aphanizomenonaceae</taxon>
        <taxon>Dolichospermum</taxon>
    </lineage>
</organism>
<protein>
    <submittedName>
        <fullName evidence="1">Uncharacterized protein</fullName>
    </submittedName>
</protein>